<gene>
    <name evidence="2" type="ORF">AAE3_LOCUS6725</name>
</gene>
<dbReference type="InterPro" id="IPR000772">
    <property type="entry name" value="Ricin_B_lectin"/>
</dbReference>
<dbReference type="Pfam" id="PF14200">
    <property type="entry name" value="RicinB_lectin_2"/>
    <property type="match status" value="1"/>
</dbReference>
<dbReference type="Gene3D" id="2.80.10.50">
    <property type="match status" value="1"/>
</dbReference>
<feature type="domain" description="Ricin B lectin" evidence="1">
    <location>
        <begin position="39"/>
        <end position="124"/>
    </location>
</feature>
<proteinExistence type="predicted"/>
<dbReference type="SUPFAM" id="SSF50370">
    <property type="entry name" value="Ricin B-like lectins"/>
    <property type="match status" value="1"/>
</dbReference>
<evidence type="ECO:0000313" key="2">
    <source>
        <dbReference type="EMBL" id="CAA7264511.1"/>
    </source>
</evidence>
<dbReference type="InterPro" id="IPR035992">
    <property type="entry name" value="Ricin_B-like_lectins"/>
</dbReference>
<name>A0A8S0XS37_CYCAE</name>
<accession>A0A8S0XS37</accession>
<dbReference type="PROSITE" id="PS50231">
    <property type="entry name" value="RICIN_B_LECTIN"/>
    <property type="match status" value="1"/>
</dbReference>
<evidence type="ECO:0000259" key="1">
    <source>
        <dbReference type="Pfam" id="PF14200"/>
    </source>
</evidence>
<dbReference type="AlphaFoldDB" id="A0A8S0XS37"/>
<sequence>MGIEAGGRYVITNVKGGTAIDLDGTNNRDIIGYPKHGGPNQQWEAVQADGGWQLKNVRSGTYISFEGNHHDGTKLISSSEPSKWNIVPDEKNGNAFRIFVPNTRMNFDLSNHGDSKPCTPVSLWGKWEGTNQTWIFEKAN</sequence>
<protein>
    <recommendedName>
        <fullName evidence="1">Ricin B lectin domain-containing protein</fullName>
    </recommendedName>
</protein>
<organism evidence="2 3">
    <name type="scientific">Cyclocybe aegerita</name>
    <name type="common">Black poplar mushroom</name>
    <name type="synonym">Agrocybe aegerita</name>
    <dbReference type="NCBI Taxonomy" id="1973307"/>
    <lineage>
        <taxon>Eukaryota</taxon>
        <taxon>Fungi</taxon>
        <taxon>Dikarya</taxon>
        <taxon>Basidiomycota</taxon>
        <taxon>Agaricomycotina</taxon>
        <taxon>Agaricomycetes</taxon>
        <taxon>Agaricomycetidae</taxon>
        <taxon>Agaricales</taxon>
        <taxon>Agaricineae</taxon>
        <taxon>Bolbitiaceae</taxon>
        <taxon>Cyclocybe</taxon>
    </lineage>
</organism>
<keyword evidence="3" id="KW-1185">Reference proteome</keyword>
<dbReference type="EMBL" id="CACVBS010000045">
    <property type="protein sequence ID" value="CAA7264511.1"/>
    <property type="molecule type" value="Genomic_DNA"/>
</dbReference>
<reference evidence="2 3" key="1">
    <citation type="submission" date="2020-01" db="EMBL/GenBank/DDBJ databases">
        <authorList>
            <person name="Gupta K D."/>
        </authorList>
    </citation>
    <scope>NUCLEOTIDE SEQUENCE [LARGE SCALE GENOMIC DNA]</scope>
</reference>
<evidence type="ECO:0000313" key="3">
    <source>
        <dbReference type="Proteomes" id="UP000467700"/>
    </source>
</evidence>
<dbReference type="OrthoDB" id="2131701at2759"/>
<dbReference type="CDD" id="cd23422">
    <property type="entry name" value="beta-trefoil_Ricin_MPL_CNL"/>
    <property type="match status" value="1"/>
</dbReference>
<dbReference type="Proteomes" id="UP000467700">
    <property type="component" value="Unassembled WGS sequence"/>
</dbReference>
<comment type="caution">
    <text evidence="2">The sequence shown here is derived from an EMBL/GenBank/DDBJ whole genome shotgun (WGS) entry which is preliminary data.</text>
</comment>